<name>A0ABQ7KE36_9FUNG</name>
<dbReference type="Proteomes" id="UP001194696">
    <property type="component" value="Unassembled WGS sequence"/>
</dbReference>
<organism evidence="2 3">
    <name type="scientific">Linnemannia gamsii</name>
    <dbReference type="NCBI Taxonomy" id="64522"/>
    <lineage>
        <taxon>Eukaryota</taxon>
        <taxon>Fungi</taxon>
        <taxon>Fungi incertae sedis</taxon>
        <taxon>Mucoromycota</taxon>
        <taxon>Mortierellomycotina</taxon>
        <taxon>Mortierellomycetes</taxon>
        <taxon>Mortierellales</taxon>
        <taxon>Mortierellaceae</taxon>
        <taxon>Linnemannia</taxon>
    </lineage>
</organism>
<feature type="compositionally biased region" description="Basic and acidic residues" evidence="1">
    <location>
        <begin position="247"/>
        <end position="257"/>
    </location>
</feature>
<evidence type="ECO:0000256" key="1">
    <source>
        <dbReference type="SAM" id="MobiDB-lite"/>
    </source>
</evidence>
<comment type="caution">
    <text evidence="2">The sequence shown here is derived from an EMBL/GenBank/DDBJ whole genome shotgun (WGS) entry which is preliminary data.</text>
</comment>
<sequence length="381" mass="43030">MDDRTSFDYSLPPFDVVVRSSWLAKRKCHCPAHIAQSSSADAICEDQVVRLVGRLDDTKPVFDLRIRCRQVVEHFTATTAATAATAATITHPNPSIPLIPRSPIELLDDHQHHYPCRVKDGRVLVEHNHFINSRIRQQFPTVPQGNTALLLETALEALAYRTVMTGGTKSRTTRPWTGVGLGSGRRSRDSSTSLPILNDANNADADAEMEVPMATINTNDNLKDIDAREPTSFIQRSQQWEKRKRRTNEDLQLEKGNDGAVESFLQPFVPREPSNEQQYILFISSSNNNNNNEPPPPSPSPHAAAAAAPILNCNLALYQYCNQQQHDHDDDEQCLELDLEMDEWDKQSEQSDFFDISEEEQQLDDDDDEDEDVDLELWREG</sequence>
<proteinExistence type="predicted"/>
<feature type="region of interest" description="Disordered" evidence="1">
    <location>
        <begin position="230"/>
        <end position="259"/>
    </location>
</feature>
<evidence type="ECO:0000313" key="2">
    <source>
        <dbReference type="EMBL" id="KAG0296981.1"/>
    </source>
</evidence>
<protein>
    <submittedName>
        <fullName evidence="2">Uncharacterized protein</fullName>
    </submittedName>
</protein>
<dbReference type="EMBL" id="JAAAIM010000043">
    <property type="protein sequence ID" value="KAG0296981.1"/>
    <property type="molecule type" value="Genomic_DNA"/>
</dbReference>
<keyword evidence="3" id="KW-1185">Reference proteome</keyword>
<evidence type="ECO:0000313" key="3">
    <source>
        <dbReference type="Proteomes" id="UP001194696"/>
    </source>
</evidence>
<gene>
    <name evidence="2" type="ORF">BGZ96_008017</name>
</gene>
<feature type="region of interest" description="Disordered" evidence="1">
    <location>
        <begin position="339"/>
        <end position="373"/>
    </location>
</feature>
<feature type="compositionally biased region" description="Acidic residues" evidence="1">
    <location>
        <begin position="355"/>
        <end position="373"/>
    </location>
</feature>
<feature type="region of interest" description="Disordered" evidence="1">
    <location>
        <begin position="169"/>
        <end position="198"/>
    </location>
</feature>
<feature type="region of interest" description="Disordered" evidence="1">
    <location>
        <begin position="285"/>
        <end position="304"/>
    </location>
</feature>
<reference evidence="2 3" key="1">
    <citation type="journal article" date="2020" name="Fungal Divers.">
        <title>Resolving the Mortierellaceae phylogeny through synthesis of multi-gene phylogenetics and phylogenomics.</title>
        <authorList>
            <person name="Vandepol N."/>
            <person name="Liber J."/>
            <person name="Desiro A."/>
            <person name="Na H."/>
            <person name="Kennedy M."/>
            <person name="Barry K."/>
            <person name="Grigoriev I.V."/>
            <person name="Miller A.N."/>
            <person name="O'Donnell K."/>
            <person name="Stajich J.E."/>
            <person name="Bonito G."/>
        </authorList>
    </citation>
    <scope>NUCLEOTIDE SEQUENCE [LARGE SCALE GENOMIC DNA]</scope>
    <source>
        <strain evidence="2 3">AD045</strain>
    </source>
</reference>
<accession>A0ABQ7KE36</accession>